<sequence length="96" mass="10582">MFPLLSLKSSVKHNRMHDAPHRDTSAAVMALLTESQLPLFLKIGEKLESKDCANTSAAVMTLLTESQSPIFVKSGERSWKGRTGPVGKRLAKWAVF</sequence>
<dbReference type="EMBL" id="JAYMYR010000006">
    <property type="protein sequence ID" value="KAK7355732.1"/>
    <property type="molecule type" value="Genomic_DNA"/>
</dbReference>
<organism evidence="1 2">
    <name type="scientific">Phaseolus coccineus</name>
    <name type="common">Scarlet runner bean</name>
    <name type="synonym">Phaseolus multiflorus</name>
    <dbReference type="NCBI Taxonomy" id="3886"/>
    <lineage>
        <taxon>Eukaryota</taxon>
        <taxon>Viridiplantae</taxon>
        <taxon>Streptophyta</taxon>
        <taxon>Embryophyta</taxon>
        <taxon>Tracheophyta</taxon>
        <taxon>Spermatophyta</taxon>
        <taxon>Magnoliopsida</taxon>
        <taxon>eudicotyledons</taxon>
        <taxon>Gunneridae</taxon>
        <taxon>Pentapetalae</taxon>
        <taxon>rosids</taxon>
        <taxon>fabids</taxon>
        <taxon>Fabales</taxon>
        <taxon>Fabaceae</taxon>
        <taxon>Papilionoideae</taxon>
        <taxon>50 kb inversion clade</taxon>
        <taxon>NPAAA clade</taxon>
        <taxon>indigoferoid/millettioid clade</taxon>
        <taxon>Phaseoleae</taxon>
        <taxon>Phaseolus</taxon>
    </lineage>
</organism>
<proteinExistence type="predicted"/>
<reference evidence="1 2" key="1">
    <citation type="submission" date="2024-01" db="EMBL/GenBank/DDBJ databases">
        <title>The genomes of 5 underutilized Papilionoideae crops provide insights into root nodulation and disease resistanc.</title>
        <authorList>
            <person name="Jiang F."/>
        </authorList>
    </citation>
    <scope>NUCLEOTIDE SEQUENCE [LARGE SCALE GENOMIC DNA]</scope>
    <source>
        <strain evidence="1">JINMINGXINNONG_FW02</strain>
        <tissue evidence="1">Leaves</tissue>
    </source>
</reference>
<gene>
    <name evidence="1" type="ORF">VNO80_14992</name>
</gene>
<dbReference type="Proteomes" id="UP001374584">
    <property type="component" value="Unassembled WGS sequence"/>
</dbReference>
<comment type="caution">
    <text evidence="1">The sequence shown here is derived from an EMBL/GenBank/DDBJ whole genome shotgun (WGS) entry which is preliminary data.</text>
</comment>
<protein>
    <submittedName>
        <fullName evidence="1">Uncharacterized protein</fullName>
    </submittedName>
</protein>
<name>A0AAN9MPF7_PHACN</name>
<accession>A0AAN9MPF7</accession>
<evidence type="ECO:0000313" key="1">
    <source>
        <dbReference type="EMBL" id="KAK7355732.1"/>
    </source>
</evidence>
<keyword evidence="2" id="KW-1185">Reference proteome</keyword>
<evidence type="ECO:0000313" key="2">
    <source>
        <dbReference type="Proteomes" id="UP001374584"/>
    </source>
</evidence>
<dbReference type="AlphaFoldDB" id="A0AAN9MPF7"/>